<dbReference type="OrthoDB" id="10043418at2759"/>
<comment type="caution">
    <text evidence="1">The sequence shown here is derived from an EMBL/GenBank/DDBJ whole genome shotgun (WGS) entry which is preliminary data.</text>
</comment>
<gene>
    <name evidence="1" type="ORF">RFH988_LOCUS38285</name>
</gene>
<evidence type="ECO:0000313" key="1">
    <source>
        <dbReference type="EMBL" id="CAF1488140.1"/>
    </source>
</evidence>
<dbReference type="AlphaFoldDB" id="A0A815SD31"/>
<feature type="non-terminal residue" evidence="1">
    <location>
        <position position="1"/>
    </location>
</feature>
<name>A0A815SD31_9BILA</name>
<evidence type="ECO:0000313" key="2">
    <source>
        <dbReference type="Proteomes" id="UP000663882"/>
    </source>
</evidence>
<accession>A0A815SD31</accession>
<sequence length="236" mass="26915">VGEEHRNMAFISDYLAHDTKFVYCAQKLIVDFLRKEYHNISKINYVSDGASAHFKNKYNMYNLVHHQIDFQIEASWTFSATGHGKGPCDGVGAVVKSMATQHLLKGGPSASFTSPKQFFQWCFEKNDRMVVARSCSLGALTSATSRMSEPNRPIEIRWLPADLINIEYKNNLRHRWNQLSSRDSITGIRDIHQFDAHTNDSISCRRISESDTTTIHRFKILAGAQPTVIENMMDEQ</sequence>
<dbReference type="PANTHER" id="PTHR46601">
    <property type="entry name" value="ULP_PROTEASE DOMAIN-CONTAINING PROTEIN"/>
    <property type="match status" value="1"/>
</dbReference>
<dbReference type="EMBL" id="CAJNOO010009007">
    <property type="protein sequence ID" value="CAF1488140.1"/>
    <property type="molecule type" value="Genomic_DNA"/>
</dbReference>
<dbReference type="PANTHER" id="PTHR46601:SF1">
    <property type="entry name" value="ADF-H DOMAIN-CONTAINING PROTEIN"/>
    <property type="match status" value="1"/>
</dbReference>
<protein>
    <submittedName>
        <fullName evidence="1">Uncharacterized protein</fullName>
    </submittedName>
</protein>
<reference evidence="1" key="1">
    <citation type="submission" date="2021-02" db="EMBL/GenBank/DDBJ databases">
        <authorList>
            <person name="Nowell W R."/>
        </authorList>
    </citation>
    <scope>NUCLEOTIDE SEQUENCE</scope>
</reference>
<proteinExistence type="predicted"/>
<organism evidence="1 2">
    <name type="scientific">Rotaria sordida</name>
    <dbReference type="NCBI Taxonomy" id="392033"/>
    <lineage>
        <taxon>Eukaryota</taxon>
        <taxon>Metazoa</taxon>
        <taxon>Spiralia</taxon>
        <taxon>Gnathifera</taxon>
        <taxon>Rotifera</taxon>
        <taxon>Eurotatoria</taxon>
        <taxon>Bdelloidea</taxon>
        <taxon>Philodinida</taxon>
        <taxon>Philodinidae</taxon>
        <taxon>Rotaria</taxon>
    </lineage>
</organism>
<dbReference type="Proteomes" id="UP000663882">
    <property type="component" value="Unassembled WGS sequence"/>
</dbReference>